<dbReference type="Proteomes" id="UP000294530">
    <property type="component" value="Unassembled WGS sequence"/>
</dbReference>
<dbReference type="KEGG" id="blac:94348632"/>
<reference evidence="1 2" key="1">
    <citation type="journal article" date="2021" name="Genome Biol.">
        <title>AFLAP: assembly-free linkage analysis pipeline using k-mers from genome sequencing data.</title>
        <authorList>
            <person name="Fletcher K."/>
            <person name="Zhang L."/>
            <person name="Gil J."/>
            <person name="Han R."/>
            <person name="Cavanaugh K."/>
            <person name="Michelmore R."/>
        </authorList>
    </citation>
    <scope>NUCLEOTIDE SEQUENCE [LARGE SCALE GENOMIC DNA]</scope>
    <source>
        <strain evidence="1 2">SF5</strain>
    </source>
</reference>
<evidence type="ECO:0000313" key="1">
    <source>
        <dbReference type="EMBL" id="TDH71976.1"/>
    </source>
</evidence>
<comment type="caution">
    <text evidence="1">The sequence shown here is derived from an EMBL/GenBank/DDBJ whole genome shotgun (WGS) entry which is preliminary data.</text>
</comment>
<keyword evidence="2" id="KW-1185">Reference proteome</keyword>
<dbReference type="EMBL" id="SHOA02000012">
    <property type="protein sequence ID" value="TDH71976.1"/>
    <property type="molecule type" value="Genomic_DNA"/>
</dbReference>
<evidence type="ECO:0000313" key="2">
    <source>
        <dbReference type="Proteomes" id="UP000294530"/>
    </source>
</evidence>
<organism evidence="1 2">
    <name type="scientific">Bremia lactucae</name>
    <name type="common">Lettuce downy mildew</name>
    <dbReference type="NCBI Taxonomy" id="4779"/>
    <lineage>
        <taxon>Eukaryota</taxon>
        <taxon>Sar</taxon>
        <taxon>Stramenopiles</taxon>
        <taxon>Oomycota</taxon>
        <taxon>Peronosporomycetes</taxon>
        <taxon>Peronosporales</taxon>
        <taxon>Peronosporaceae</taxon>
        <taxon>Bremia</taxon>
    </lineage>
</organism>
<accession>A0A976IHN2</accession>
<dbReference type="OrthoDB" id="115680at2759"/>
<protein>
    <submittedName>
        <fullName evidence="1">Uncharacterized protein</fullName>
    </submittedName>
</protein>
<proteinExistence type="predicted"/>
<dbReference type="RefSeq" id="XP_067821475.1">
    <property type="nucleotide sequence ID" value="XM_067962961.1"/>
</dbReference>
<dbReference type="AlphaFoldDB" id="A0A976IHN2"/>
<gene>
    <name evidence="1" type="ORF">CCR75_004875</name>
</gene>
<dbReference type="GeneID" id="94348632"/>
<name>A0A976IHN2_BRELC</name>
<sequence length="141" mass="15561">MEVIAAGGSKMLCREKVQVDLKIVTAAGPRDSKSIECLVLKAPNVELLLGLILAQQNTNAAEDEADDVPCQHVEVLAIDVGFDTDCADRLRKTVIDYADVFKLQFGQDDPVDVQPLEVRLEPGAHPYRSGACRYPETQRYF</sequence>